<keyword evidence="9" id="KW-0234">DNA repair</keyword>
<organism evidence="11 12">
    <name type="scientific">Kribbella albertanoniae</name>
    <dbReference type="NCBI Taxonomy" id="1266829"/>
    <lineage>
        <taxon>Bacteria</taxon>
        <taxon>Bacillati</taxon>
        <taxon>Actinomycetota</taxon>
        <taxon>Actinomycetes</taxon>
        <taxon>Propionibacteriales</taxon>
        <taxon>Kribbellaceae</taxon>
        <taxon>Kribbella</taxon>
    </lineage>
</organism>
<evidence type="ECO:0000256" key="4">
    <source>
        <dbReference type="ARBA" id="ARBA00022723"/>
    </source>
</evidence>
<feature type="non-terminal residue" evidence="11">
    <location>
        <position position="1"/>
    </location>
</feature>
<evidence type="ECO:0000259" key="10">
    <source>
        <dbReference type="SMART" id="SM00986"/>
    </source>
</evidence>
<evidence type="ECO:0000256" key="1">
    <source>
        <dbReference type="ARBA" id="ARBA00006521"/>
    </source>
</evidence>
<evidence type="ECO:0000256" key="3">
    <source>
        <dbReference type="ARBA" id="ARBA00022485"/>
    </source>
</evidence>
<evidence type="ECO:0000256" key="8">
    <source>
        <dbReference type="ARBA" id="ARBA00023014"/>
    </source>
</evidence>
<dbReference type="NCBIfam" id="TIGR03914">
    <property type="entry name" value="UDG_fam_dom"/>
    <property type="match status" value="1"/>
</dbReference>
<comment type="caution">
    <text evidence="11">The sequence shown here is derived from an EMBL/GenBank/DDBJ whole genome shotgun (WGS) entry which is preliminary data.</text>
</comment>
<dbReference type="Proteomes" id="UP000295075">
    <property type="component" value="Unassembled WGS sequence"/>
</dbReference>
<evidence type="ECO:0000256" key="9">
    <source>
        <dbReference type="ARBA" id="ARBA00023204"/>
    </source>
</evidence>
<evidence type="ECO:0000313" key="12">
    <source>
        <dbReference type="Proteomes" id="UP000295075"/>
    </source>
</evidence>
<proteinExistence type="inferred from homology"/>
<protein>
    <recommendedName>
        <fullName evidence="2">Type-4 uracil-DNA glycosylase</fullName>
    </recommendedName>
</protein>
<dbReference type="Pfam" id="PF03167">
    <property type="entry name" value="UDG"/>
    <property type="match status" value="1"/>
</dbReference>
<keyword evidence="6" id="KW-0378">Hydrolase</keyword>
<dbReference type="OrthoDB" id="5290748at2"/>
<dbReference type="GO" id="GO:0097506">
    <property type="term" value="F:deaminated base DNA N-glycosylase activity"/>
    <property type="evidence" value="ECO:0007669"/>
    <property type="project" value="UniProtKB-ARBA"/>
</dbReference>
<dbReference type="SMART" id="SM00986">
    <property type="entry name" value="UDG"/>
    <property type="match status" value="1"/>
</dbReference>
<evidence type="ECO:0000256" key="7">
    <source>
        <dbReference type="ARBA" id="ARBA00023004"/>
    </source>
</evidence>
<dbReference type="SMART" id="SM00987">
    <property type="entry name" value="UreE_C"/>
    <property type="match status" value="1"/>
</dbReference>
<keyword evidence="8" id="KW-0411">Iron-sulfur</keyword>
<keyword evidence="5" id="KW-0227">DNA damage</keyword>
<reference evidence="11 12" key="1">
    <citation type="submission" date="2019-03" db="EMBL/GenBank/DDBJ databases">
        <title>Draft genome sequences of novel Actinobacteria.</title>
        <authorList>
            <person name="Sahin N."/>
            <person name="Ay H."/>
            <person name="Saygin H."/>
        </authorList>
    </citation>
    <scope>NUCLEOTIDE SEQUENCE [LARGE SCALE GENOMIC DNA]</scope>
    <source>
        <strain evidence="11 12">JCM 30547</strain>
    </source>
</reference>
<evidence type="ECO:0000256" key="6">
    <source>
        <dbReference type="ARBA" id="ARBA00022801"/>
    </source>
</evidence>
<dbReference type="CDD" id="cd10030">
    <property type="entry name" value="UDG-F4_TTUDGA_SPO1dp_like"/>
    <property type="match status" value="1"/>
</dbReference>
<dbReference type="GO" id="GO:0046872">
    <property type="term" value="F:metal ion binding"/>
    <property type="evidence" value="ECO:0007669"/>
    <property type="project" value="UniProtKB-KW"/>
</dbReference>
<dbReference type="Gene3D" id="3.40.470.10">
    <property type="entry name" value="Uracil-DNA glycosylase-like domain"/>
    <property type="match status" value="1"/>
</dbReference>
<evidence type="ECO:0000256" key="2">
    <source>
        <dbReference type="ARBA" id="ARBA00019403"/>
    </source>
</evidence>
<evidence type="ECO:0000313" key="11">
    <source>
        <dbReference type="EMBL" id="TDC26616.1"/>
    </source>
</evidence>
<dbReference type="InterPro" id="IPR005273">
    <property type="entry name" value="Ura-DNA_glyco_family4"/>
</dbReference>
<dbReference type="RefSeq" id="WP_132409394.1">
    <property type="nucleotide sequence ID" value="NZ_SMKA01000106.1"/>
</dbReference>
<evidence type="ECO:0000256" key="5">
    <source>
        <dbReference type="ARBA" id="ARBA00022763"/>
    </source>
</evidence>
<dbReference type="SUPFAM" id="SSF52141">
    <property type="entry name" value="Uracil-DNA glycosylase-like"/>
    <property type="match status" value="1"/>
</dbReference>
<dbReference type="InterPro" id="IPR051536">
    <property type="entry name" value="UDG_Type-4/5"/>
</dbReference>
<dbReference type="PANTHER" id="PTHR33693:SF9">
    <property type="entry name" value="TYPE-4 URACIL-DNA GLYCOSYLASE"/>
    <property type="match status" value="1"/>
</dbReference>
<dbReference type="AlphaFoldDB" id="A0A4R4PVU2"/>
<keyword evidence="12" id="KW-1185">Reference proteome</keyword>
<dbReference type="EMBL" id="SMKA01000106">
    <property type="protein sequence ID" value="TDC26616.1"/>
    <property type="molecule type" value="Genomic_DNA"/>
</dbReference>
<sequence length="170" mass="18309">AGMMLVGEQPGDVEDKEGRVFVGPAGRLLDKALAAAGIDRGSVYLTNAVKHFRFEERGKRRIHKTPAVSQIVACTPWLSRELEIVKPELVVVLGSVAARALLGNGFKVTERRGQPVELPDGTAAMATVHPSSVVRSEEYRRDFDLLVDDLRSARSLAAAGHSGKSKVKPA</sequence>
<keyword evidence="7" id="KW-0408">Iron</keyword>
<dbReference type="InterPro" id="IPR005122">
    <property type="entry name" value="Uracil-DNA_glycosylase-like"/>
</dbReference>
<comment type="similarity">
    <text evidence="1">Belongs to the uracil-DNA glycosylase (UDG) superfamily. Type 4 (UDGa) family.</text>
</comment>
<name>A0A4R4PVU2_9ACTN</name>
<keyword evidence="3" id="KW-0004">4Fe-4S</keyword>
<feature type="domain" description="Uracil-DNA glycosylase-like" evidence="10">
    <location>
        <begin position="1"/>
        <end position="151"/>
    </location>
</feature>
<dbReference type="PANTHER" id="PTHR33693">
    <property type="entry name" value="TYPE-5 URACIL-DNA GLYCOSYLASE"/>
    <property type="match status" value="1"/>
</dbReference>
<gene>
    <name evidence="11" type="ORF">E1261_22075</name>
</gene>
<accession>A0A4R4PVU2</accession>
<keyword evidence="4" id="KW-0479">Metal-binding</keyword>
<dbReference type="InterPro" id="IPR036895">
    <property type="entry name" value="Uracil-DNA_glycosylase-like_sf"/>
</dbReference>
<dbReference type="GO" id="GO:0006281">
    <property type="term" value="P:DNA repair"/>
    <property type="evidence" value="ECO:0007669"/>
    <property type="project" value="UniProtKB-KW"/>
</dbReference>
<dbReference type="GO" id="GO:0051539">
    <property type="term" value="F:4 iron, 4 sulfur cluster binding"/>
    <property type="evidence" value="ECO:0007669"/>
    <property type="project" value="UniProtKB-KW"/>
</dbReference>